<evidence type="ECO:0000313" key="9">
    <source>
        <dbReference type="Proteomes" id="UP001562065"/>
    </source>
</evidence>
<dbReference type="PANTHER" id="PTHR30294">
    <property type="entry name" value="MEMBRANE COMPONENT OF ABC TRANSPORTER YHHJ-RELATED"/>
    <property type="match status" value="1"/>
</dbReference>
<dbReference type="PANTHER" id="PTHR30294:SF47">
    <property type="entry name" value="INNER MEMBRANE TRANSPORT PERMEASE YHHJ"/>
    <property type="match status" value="1"/>
</dbReference>
<keyword evidence="4 6" id="KW-1133">Transmembrane helix</keyword>
<evidence type="ECO:0000256" key="5">
    <source>
        <dbReference type="ARBA" id="ARBA00023136"/>
    </source>
</evidence>
<gene>
    <name evidence="8" type="ORF">AB5I84_02545</name>
</gene>
<evidence type="ECO:0000256" key="3">
    <source>
        <dbReference type="ARBA" id="ARBA00022692"/>
    </source>
</evidence>
<dbReference type="InterPro" id="IPR013525">
    <property type="entry name" value="ABC2_TM"/>
</dbReference>
<dbReference type="Gene3D" id="3.40.1710.10">
    <property type="entry name" value="abc type-2 transporter like domain"/>
    <property type="match status" value="1"/>
</dbReference>
<comment type="subcellular location">
    <subcellularLocation>
        <location evidence="1">Cell membrane</location>
        <topology evidence="1">Multi-pass membrane protein</topology>
    </subcellularLocation>
</comment>
<feature type="domain" description="ABC-2 type transporter transmembrane" evidence="7">
    <location>
        <begin position="22"/>
        <end position="201"/>
    </location>
</feature>
<dbReference type="Pfam" id="PF12698">
    <property type="entry name" value="ABC2_membrane_3"/>
    <property type="match status" value="2"/>
</dbReference>
<organism evidence="8 9">
    <name type="scientific">Isoalcanivorax beigongshangi</name>
    <dbReference type="NCBI Taxonomy" id="3238810"/>
    <lineage>
        <taxon>Bacteria</taxon>
        <taxon>Pseudomonadati</taxon>
        <taxon>Pseudomonadota</taxon>
        <taxon>Gammaproteobacteria</taxon>
        <taxon>Oceanospirillales</taxon>
        <taxon>Alcanivoracaceae</taxon>
        <taxon>Isoalcanivorax</taxon>
    </lineage>
</organism>
<accession>A0ABV4ADV9</accession>
<keyword evidence="9" id="KW-1185">Reference proteome</keyword>
<feature type="transmembrane region" description="Helical" evidence="6">
    <location>
        <begin position="340"/>
        <end position="364"/>
    </location>
</feature>
<dbReference type="EMBL" id="JBGCUO010000001">
    <property type="protein sequence ID" value="MEY1661022.1"/>
    <property type="molecule type" value="Genomic_DNA"/>
</dbReference>
<evidence type="ECO:0000256" key="6">
    <source>
        <dbReference type="SAM" id="Phobius"/>
    </source>
</evidence>
<feature type="transmembrane region" description="Helical" evidence="6">
    <location>
        <begin position="286"/>
        <end position="308"/>
    </location>
</feature>
<protein>
    <submittedName>
        <fullName evidence="8">ABC transporter permease</fullName>
    </submittedName>
</protein>
<dbReference type="Proteomes" id="UP001562065">
    <property type="component" value="Unassembled WGS sequence"/>
</dbReference>
<keyword evidence="5 6" id="KW-0472">Membrane</keyword>
<proteinExistence type="predicted"/>
<evidence type="ECO:0000313" key="8">
    <source>
        <dbReference type="EMBL" id="MEY1661022.1"/>
    </source>
</evidence>
<feature type="transmembrane region" description="Helical" evidence="6">
    <location>
        <begin position="258"/>
        <end position="279"/>
    </location>
</feature>
<keyword evidence="3 6" id="KW-0812">Transmembrane</keyword>
<dbReference type="InterPro" id="IPR051449">
    <property type="entry name" value="ABC-2_transporter_component"/>
</dbReference>
<feature type="domain" description="ABC-2 type transporter transmembrane" evidence="7">
    <location>
        <begin position="231"/>
        <end position="360"/>
    </location>
</feature>
<sequence>MRPELDGWQALRASRWLRVLALWLMPVLLVLLATIFAEGTPRQMPVAVIDHDHSSATRALVRALHASPALAPQQGVSSVTEGTLLLQRGEVLALVTLPQGFERQLRRGLSPELVVFYNSQYLMAGKLAATAVREAAAEYSARAGVTLRVTYGQDLLGAVAAAAPVRPQMTPLFNPSMSYAHFLATAIAPAMWQLVVVMTTLLALHWRQQQAPWPHASGERWRALGRLLWPISLLLIIQALLMLWAFHQLLGWRGQGHWGWLVLGLVLMQAAVQSLAVAIMGKVQDVVRALSLCAAYLAPAFAFMGVTFPRADMNGLARFWGNLMPSTHYMKVQIPVADQGAGLAVVAPALLALTLFLLVLPLGVRWLRPEANR</sequence>
<comment type="caution">
    <text evidence="8">The sequence shown here is derived from an EMBL/GenBank/DDBJ whole genome shotgun (WGS) entry which is preliminary data.</text>
</comment>
<evidence type="ECO:0000256" key="4">
    <source>
        <dbReference type="ARBA" id="ARBA00022989"/>
    </source>
</evidence>
<evidence type="ECO:0000256" key="2">
    <source>
        <dbReference type="ARBA" id="ARBA00022475"/>
    </source>
</evidence>
<name>A0ABV4ADV9_9GAMM</name>
<evidence type="ECO:0000259" key="7">
    <source>
        <dbReference type="Pfam" id="PF12698"/>
    </source>
</evidence>
<dbReference type="RefSeq" id="WP_369454260.1">
    <property type="nucleotide sequence ID" value="NZ_JBGCUO010000001.1"/>
</dbReference>
<feature type="transmembrane region" description="Helical" evidence="6">
    <location>
        <begin position="179"/>
        <end position="206"/>
    </location>
</feature>
<reference evidence="8 9" key="1">
    <citation type="submission" date="2024-07" db="EMBL/GenBank/DDBJ databases">
        <authorList>
            <person name="Ren Q."/>
        </authorList>
    </citation>
    <scope>NUCLEOTIDE SEQUENCE [LARGE SCALE GENOMIC DNA]</scope>
    <source>
        <strain evidence="8 9">REN37</strain>
    </source>
</reference>
<feature type="transmembrane region" description="Helical" evidence="6">
    <location>
        <begin position="227"/>
        <end position="246"/>
    </location>
</feature>
<keyword evidence="2" id="KW-1003">Cell membrane</keyword>
<evidence type="ECO:0000256" key="1">
    <source>
        <dbReference type="ARBA" id="ARBA00004651"/>
    </source>
</evidence>